<keyword evidence="2" id="KW-0378">Hydrolase</keyword>
<dbReference type="SUPFAM" id="SSF52743">
    <property type="entry name" value="Subtilisin-like"/>
    <property type="match status" value="1"/>
</dbReference>
<reference evidence="7" key="1">
    <citation type="submission" date="2020-10" db="EMBL/GenBank/DDBJ databases">
        <title>Genome-based taxonomic classification of the species Anabaenopsis elenkinii.</title>
        <authorList>
            <person name="Delbaje E."/>
            <person name="Andreote A.P.D."/>
            <person name="Pellegrinetti T.A."/>
            <person name="Cruz R.B."/>
            <person name="Branco L.H.Z."/>
            <person name="Fiore M.F."/>
        </authorList>
    </citation>
    <scope>NUCLEOTIDE SEQUENCE [LARGE SCALE GENOMIC DNA]</scope>
    <source>
        <strain evidence="7">CCIBt3563</strain>
    </source>
</reference>
<keyword evidence="3" id="KW-0720">Serine protease</keyword>
<dbReference type="GO" id="GO:0006508">
    <property type="term" value="P:proteolysis"/>
    <property type="evidence" value="ECO:0007669"/>
    <property type="project" value="UniProtKB-KW"/>
</dbReference>
<keyword evidence="4" id="KW-0732">Signal</keyword>
<dbReference type="Gene3D" id="3.40.50.200">
    <property type="entry name" value="Peptidase S8/S53 domain"/>
    <property type="match status" value="1"/>
</dbReference>
<dbReference type="Pfam" id="PF00082">
    <property type="entry name" value="Peptidase_S8"/>
    <property type="match status" value="1"/>
</dbReference>
<dbReference type="InterPro" id="IPR036852">
    <property type="entry name" value="Peptidase_S8/S53_dom_sf"/>
</dbReference>
<evidence type="ECO:0000313" key="6">
    <source>
        <dbReference type="EMBL" id="QOV21978.1"/>
    </source>
</evidence>
<dbReference type="InterPro" id="IPR000209">
    <property type="entry name" value="Peptidase_S8/S53_dom"/>
</dbReference>
<protein>
    <submittedName>
        <fullName evidence="6">S8 family serine peptidase</fullName>
    </submittedName>
</protein>
<dbReference type="RefSeq" id="WP_200987619.1">
    <property type="nucleotide sequence ID" value="NZ_CP063311.1"/>
</dbReference>
<dbReference type="EMBL" id="CP063311">
    <property type="protein sequence ID" value="QOV21978.1"/>
    <property type="molecule type" value="Genomic_DNA"/>
</dbReference>
<evidence type="ECO:0000256" key="2">
    <source>
        <dbReference type="ARBA" id="ARBA00022801"/>
    </source>
</evidence>
<dbReference type="InterPro" id="IPR008979">
    <property type="entry name" value="Galactose-bd-like_sf"/>
</dbReference>
<feature type="chain" id="PRO_5033020465" evidence="4">
    <location>
        <begin position="24"/>
        <end position="535"/>
    </location>
</feature>
<dbReference type="PIRSF" id="PIRSF014872">
    <property type="entry name" value="UCP014872"/>
    <property type="match status" value="1"/>
</dbReference>
<dbReference type="Gene3D" id="2.60.120.380">
    <property type="match status" value="1"/>
</dbReference>
<keyword evidence="1" id="KW-0645">Protease</keyword>
<evidence type="ECO:0000256" key="4">
    <source>
        <dbReference type="SAM" id="SignalP"/>
    </source>
</evidence>
<keyword evidence="7" id="KW-1185">Reference proteome</keyword>
<dbReference type="Proteomes" id="UP000593846">
    <property type="component" value="Chromosome"/>
</dbReference>
<dbReference type="InterPro" id="IPR034065">
    <property type="entry name" value="All0781-like_dom"/>
</dbReference>
<dbReference type="SUPFAM" id="SSF49785">
    <property type="entry name" value="Galactose-binding domain-like"/>
    <property type="match status" value="1"/>
</dbReference>
<evidence type="ECO:0000259" key="5">
    <source>
        <dbReference type="Pfam" id="PF00082"/>
    </source>
</evidence>
<proteinExistence type="predicted"/>
<feature type="domain" description="Peptidase S8/S53" evidence="5">
    <location>
        <begin position="87"/>
        <end position="339"/>
    </location>
</feature>
<dbReference type="InterPro" id="IPR023828">
    <property type="entry name" value="Peptidase_S8_Ser-AS"/>
</dbReference>
<dbReference type="CDD" id="cd07488">
    <property type="entry name" value="Peptidases_S8_2"/>
    <property type="match status" value="1"/>
</dbReference>
<dbReference type="InterPro" id="IPR016625">
    <property type="entry name" value="UCP014872_subtilisin-rel"/>
</dbReference>
<feature type="signal peptide" evidence="4">
    <location>
        <begin position="1"/>
        <end position="23"/>
    </location>
</feature>
<dbReference type="KEGG" id="aee:IM676_14875"/>
<name>A0A7U3RZM2_9CYAN</name>
<evidence type="ECO:0000256" key="1">
    <source>
        <dbReference type="ARBA" id="ARBA00022670"/>
    </source>
</evidence>
<accession>A0A7U3RZM2</accession>
<gene>
    <name evidence="6" type="ORF">IM676_14875</name>
</gene>
<evidence type="ECO:0000256" key="3">
    <source>
        <dbReference type="ARBA" id="ARBA00022825"/>
    </source>
</evidence>
<organism evidence="6 7">
    <name type="scientific">Anabaenopsis elenkinii CCIBt3563</name>
    <dbReference type="NCBI Taxonomy" id="2779889"/>
    <lineage>
        <taxon>Bacteria</taxon>
        <taxon>Bacillati</taxon>
        <taxon>Cyanobacteriota</taxon>
        <taxon>Cyanophyceae</taxon>
        <taxon>Nostocales</taxon>
        <taxon>Nodulariaceae</taxon>
        <taxon>Anabaenopsis</taxon>
    </lineage>
</organism>
<evidence type="ECO:0000313" key="7">
    <source>
        <dbReference type="Proteomes" id="UP000593846"/>
    </source>
</evidence>
<dbReference type="PROSITE" id="PS00138">
    <property type="entry name" value="SUBTILASE_SER"/>
    <property type="match status" value="1"/>
</dbReference>
<sequence>MGRKLRWMIWGLSASFVGAPVLASALQSSLGSHGIDALKLHQPPYNLLGRKIAIGQVEIGRPGIFGWDKAVSENSPISLAGVFLRDSPAKSNSGVDSHAYNVAGIMVSRDKALPGVAPRARLYSSAVGSTRHMAQPEQCLTAQHIALQNGRDVRAINFSFGEPLARDPRANPVLDGNALLTLCLDWSSRVHNVLYTIAGNQGKGGISIPTDNFNGINVAFSSIRGRIFDKVDVSNLAGSKEVNARLAGREFNIDGRASIGLVAPGSNIPILNPDGSLNKVTGTSFAAPKVTASVALLQEFGDRQILNRKPNWTIDARRHEVMKAVLLNSADKIQDQGNGLHLGMTRTLIDKQNQDWLDSDAYHDSQIPLDPQMGTGHLNTFRAYQQFSAGQWRPSQRVPAIGWNYGSVDGGNTVDYRLGKPLKQGSFVSITLSWNRLVELNDTNKNNQYDLGETFSDRGLNNLDLYLISEDDQKNPNAGVICASVSEIDSVEHIFCPVPTTGNYKIRVHFRQQSHQATQPYALAWWTVPTSHPRK</sequence>
<dbReference type="AlphaFoldDB" id="A0A7U3RZM2"/>
<dbReference type="GO" id="GO:0004252">
    <property type="term" value="F:serine-type endopeptidase activity"/>
    <property type="evidence" value="ECO:0007669"/>
    <property type="project" value="InterPro"/>
</dbReference>